<gene>
    <name evidence="2" type="ORF">AF72_11955</name>
</gene>
<name>Z9JGS4_9GAMM</name>
<organism evidence="2 3">
    <name type="scientific">Xylella taiwanensis</name>
    <dbReference type="NCBI Taxonomy" id="1444770"/>
    <lineage>
        <taxon>Bacteria</taxon>
        <taxon>Pseudomonadati</taxon>
        <taxon>Pseudomonadota</taxon>
        <taxon>Gammaproteobacteria</taxon>
        <taxon>Lysobacterales</taxon>
        <taxon>Lysobacteraceae</taxon>
        <taxon>Xylella</taxon>
    </lineage>
</organism>
<dbReference type="RefSeq" id="WP_200866212.1">
    <property type="nucleotide sequence ID" value="NZ_JAJPPN010000002.1"/>
</dbReference>
<sequence>MSTVIVLVCSVFCGSGSFAISAAKIDPRMKQIATVSMYGMGPPTPTRCITG</sequence>
<evidence type="ECO:0000256" key="1">
    <source>
        <dbReference type="SAM" id="SignalP"/>
    </source>
</evidence>
<feature type="signal peptide" evidence="1">
    <location>
        <begin position="1"/>
        <end position="19"/>
    </location>
</feature>
<accession>Z9JGS4</accession>
<feature type="chain" id="PRO_5004992021" evidence="1">
    <location>
        <begin position="20"/>
        <end position="51"/>
    </location>
</feature>
<dbReference type="STRING" id="1444770.AF72_11955"/>
<protein>
    <submittedName>
        <fullName evidence="2">Uncharacterized protein</fullName>
    </submittedName>
</protein>
<reference evidence="2 3" key="1">
    <citation type="journal article" date="2014" name="Genome Announc.">
        <title>Draft Genome Sequence of Xylella fastidiosa Pear Leaf Scorch Strain in Taiwan.</title>
        <authorList>
            <person name="Su C.C."/>
            <person name="Deng W.L."/>
            <person name="Jan F.J."/>
            <person name="Chang C.J."/>
            <person name="Huang H."/>
            <person name="Chen J."/>
        </authorList>
    </citation>
    <scope>NUCLEOTIDE SEQUENCE [LARGE SCALE GENOMIC DNA]</scope>
    <source>
        <strain evidence="2 3">PLS229</strain>
    </source>
</reference>
<comment type="caution">
    <text evidence="2">The sequence shown here is derived from an EMBL/GenBank/DDBJ whole genome shotgun (WGS) entry which is preliminary data.</text>
</comment>
<dbReference type="Gene3D" id="3.40.50.1820">
    <property type="entry name" value="alpha/beta hydrolase"/>
    <property type="match status" value="1"/>
</dbReference>
<keyword evidence="1" id="KW-0732">Signal</keyword>
<dbReference type="Proteomes" id="UP000020406">
    <property type="component" value="Unassembled WGS sequence"/>
</dbReference>
<proteinExistence type="predicted"/>
<evidence type="ECO:0000313" key="3">
    <source>
        <dbReference type="Proteomes" id="UP000020406"/>
    </source>
</evidence>
<dbReference type="PATRIC" id="fig|1444770.3.peg.2819"/>
<dbReference type="InterPro" id="IPR029058">
    <property type="entry name" value="AB_hydrolase_fold"/>
</dbReference>
<dbReference type="EMBL" id="JDSQ01000026">
    <property type="protein sequence ID" value="EWS77228.1"/>
    <property type="molecule type" value="Genomic_DNA"/>
</dbReference>
<evidence type="ECO:0000313" key="2">
    <source>
        <dbReference type="EMBL" id="EWS77228.1"/>
    </source>
</evidence>
<dbReference type="AlphaFoldDB" id="Z9JGS4"/>